<protein>
    <submittedName>
        <fullName evidence="2">Uncharacterized protein</fullName>
    </submittedName>
</protein>
<sequence length="283" mass="31483">MVGEFAWLDNCGCFKHPFPCRKAAECPPGGRQTGGRPLRERTGRENHGWRCACSALCDALRHGSVSAVPAGAARPGGGPGLAHSAASLSIERCGTQGAPRWRSLRRARVGTSGRRRAIGWRARPRAFSCFYLDRTMWHAGRAPLALIATRTGRDVRPAPTRRRRHRPVHAGPYPTQQPAIWPPGPARCRAARPLARADRRSGRRHRQPGRQVRRRTGARRPGDQQRRGAGKHATRDEEGRGHGWQFAHRGRFGKDAWPQHFTKRGDGTSAVRQTWMRFPGPLS</sequence>
<proteinExistence type="predicted"/>
<accession>A0A9W3P961</accession>
<dbReference type="EMBL" id="CP003774">
    <property type="protein sequence ID" value="AFQ48135.1"/>
    <property type="molecule type" value="Genomic_DNA"/>
</dbReference>
<feature type="compositionally biased region" description="Basic residues" evidence="1">
    <location>
        <begin position="201"/>
        <end position="218"/>
    </location>
</feature>
<evidence type="ECO:0000313" key="2">
    <source>
        <dbReference type="EMBL" id="AFQ48135.1"/>
    </source>
</evidence>
<dbReference type="AlphaFoldDB" id="A0A9W3P961"/>
<reference evidence="2 3" key="1">
    <citation type="journal article" date="2012" name="J. Bacteriol.">
        <title>Complete Genome Sequence of Burkholderia sp. Strain GG4, a Betaproteobacterium That Reduces 3-Oxo-N-Acylhomoserine Lactones and Produces Different N-Acylhomoserine Lactones.</title>
        <authorList>
            <person name="Hong K.W."/>
            <person name="Koh C.L."/>
            <person name="Sam C.K."/>
            <person name="Yin W.F."/>
            <person name="Chan K.G."/>
        </authorList>
    </citation>
    <scope>NUCLEOTIDE SEQUENCE [LARGE SCALE GENOMIC DNA]</scope>
    <source>
        <strain evidence="2 3">GG4</strain>
    </source>
</reference>
<organism evidence="2 3">
    <name type="scientific">Burkholderia cepacia GG4</name>
    <dbReference type="NCBI Taxonomy" id="1009846"/>
    <lineage>
        <taxon>Bacteria</taxon>
        <taxon>Pseudomonadati</taxon>
        <taxon>Pseudomonadota</taxon>
        <taxon>Betaproteobacteria</taxon>
        <taxon>Burkholderiales</taxon>
        <taxon>Burkholderiaceae</taxon>
        <taxon>Burkholderia</taxon>
        <taxon>Burkholderia cepacia complex</taxon>
    </lineage>
</organism>
<gene>
    <name evidence="2" type="ORF">GEM_1710</name>
</gene>
<feature type="region of interest" description="Disordered" evidence="1">
    <location>
        <begin position="151"/>
        <end position="268"/>
    </location>
</feature>
<dbReference type="KEGG" id="bct:GEM_1710"/>
<feature type="compositionally biased region" description="Basic residues" evidence="1">
    <location>
        <begin position="159"/>
        <end position="168"/>
    </location>
</feature>
<dbReference type="Proteomes" id="UP000032866">
    <property type="component" value="Chromosome 1"/>
</dbReference>
<name>A0A9W3P961_BURCE</name>
<evidence type="ECO:0000313" key="3">
    <source>
        <dbReference type="Proteomes" id="UP000032866"/>
    </source>
</evidence>
<evidence type="ECO:0000256" key="1">
    <source>
        <dbReference type="SAM" id="MobiDB-lite"/>
    </source>
</evidence>